<dbReference type="EMBL" id="CP011114">
    <property type="protein sequence ID" value="AKG36438.1"/>
    <property type="molecule type" value="Genomic_DNA"/>
</dbReference>
<gene>
    <name evidence="1" type="ORF">VK70_19375</name>
</gene>
<dbReference type="OrthoDB" id="2085833at2"/>
<dbReference type="AlphaFoldDB" id="A0A0F7FDE3"/>
<proteinExistence type="predicted"/>
<dbReference type="HOGENOM" id="CLU_1584865_0_0_9"/>
<accession>A0A0F7FDE3</accession>
<dbReference type="RefSeq" id="WP_025699412.1">
    <property type="nucleotide sequence ID" value="NZ_ASQQ01000674.1"/>
</dbReference>
<sequence length="168" mass="19166">MGEILNQAIERLSSIHFESIGDKLRESHHILISEYFRRANAFIDTLSVPVDKYPIFSVASVLGKTLHVDISKVYPKLEEVNNLYIKALCYCYLEISALADEGVSEALKYVDLYDPMIKLFERGGSFSIRQGEMVVGTSAYPLNYWRDLNIPIKDISDSILDRVDKEKI</sequence>
<protein>
    <submittedName>
        <fullName evidence="1">Uncharacterized protein</fullName>
    </submittedName>
</protein>
<reference evidence="1 2" key="1">
    <citation type="submission" date="2015-03" db="EMBL/GenBank/DDBJ databases">
        <authorList>
            <person name="Abdul Halim M."/>
        </authorList>
    </citation>
    <scope>NUCLEOTIDE SEQUENCE [LARGE SCALE GENOMIC DNA]</scope>
    <source>
        <strain evidence="1 2">ATCC 35681</strain>
    </source>
</reference>
<reference evidence="1 2" key="2">
    <citation type="journal article" date="2016" name="Genome Announc.">
        <title>Genome Sequence of a Gram-Positive Diazotroph, Paenibacillus durus Type Strain ATCC 35681.</title>
        <authorList>
            <person name="Halim M.A."/>
            <person name="Rahman A.Y."/>
            <person name="Sim K.S."/>
            <person name="Yam H.C."/>
            <person name="Rahim A.A."/>
            <person name="Ghazali A.H."/>
            <person name="Najimudin N."/>
        </authorList>
    </citation>
    <scope>NUCLEOTIDE SEQUENCE [LARGE SCALE GENOMIC DNA]</scope>
    <source>
        <strain evidence="1 2">ATCC 35681</strain>
    </source>
</reference>
<dbReference type="Proteomes" id="UP000034189">
    <property type="component" value="Chromosome"/>
</dbReference>
<evidence type="ECO:0000313" key="1">
    <source>
        <dbReference type="EMBL" id="AKG36438.1"/>
    </source>
</evidence>
<dbReference type="PATRIC" id="fig|1333534.5.peg.4259"/>
<evidence type="ECO:0000313" key="2">
    <source>
        <dbReference type="Proteomes" id="UP000034189"/>
    </source>
</evidence>
<name>A0A0F7FDE3_PAEDU</name>
<organism evidence="1 2">
    <name type="scientific">Paenibacillus durus ATCC 35681</name>
    <dbReference type="NCBI Taxonomy" id="1333534"/>
    <lineage>
        <taxon>Bacteria</taxon>
        <taxon>Bacillati</taxon>
        <taxon>Bacillota</taxon>
        <taxon>Bacilli</taxon>
        <taxon>Bacillales</taxon>
        <taxon>Paenibacillaceae</taxon>
        <taxon>Paenibacillus</taxon>
    </lineage>
</organism>